<dbReference type="Gene3D" id="1.20.1250.20">
    <property type="entry name" value="MFS general substrate transporter like domains"/>
    <property type="match status" value="1"/>
</dbReference>
<feature type="transmembrane region" description="Helical" evidence="7">
    <location>
        <begin position="206"/>
        <end position="231"/>
    </location>
</feature>
<evidence type="ECO:0000256" key="2">
    <source>
        <dbReference type="ARBA" id="ARBA00022448"/>
    </source>
</evidence>
<feature type="transmembrane region" description="Helical" evidence="7">
    <location>
        <begin position="113"/>
        <end position="136"/>
    </location>
</feature>
<feature type="transmembrane region" description="Helical" evidence="7">
    <location>
        <begin position="361"/>
        <end position="379"/>
    </location>
</feature>
<dbReference type="PRINTS" id="PR01036">
    <property type="entry name" value="TCRTETB"/>
</dbReference>
<dbReference type="GO" id="GO:0005886">
    <property type="term" value="C:plasma membrane"/>
    <property type="evidence" value="ECO:0007669"/>
    <property type="project" value="TreeGrafter"/>
</dbReference>
<accession>A0AAN6NDV6</accession>
<feature type="transmembrane region" description="Helical" evidence="7">
    <location>
        <begin position="504"/>
        <end position="525"/>
    </location>
</feature>
<feature type="domain" description="Major facilitator superfamily (MFS) profile" evidence="8">
    <location>
        <begin position="82"/>
        <end position="528"/>
    </location>
</feature>
<evidence type="ECO:0000256" key="3">
    <source>
        <dbReference type="ARBA" id="ARBA00022692"/>
    </source>
</evidence>
<dbReference type="PROSITE" id="PS50850">
    <property type="entry name" value="MFS"/>
    <property type="match status" value="1"/>
</dbReference>
<organism evidence="9 10">
    <name type="scientific">Diplogelasinospora grovesii</name>
    <dbReference type="NCBI Taxonomy" id="303347"/>
    <lineage>
        <taxon>Eukaryota</taxon>
        <taxon>Fungi</taxon>
        <taxon>Dikarya</taxon>
        <taxon>Ascomycota</taxon>
        <taxon>Pezizomycotina</taxon>
        <taxon>Sordariomycetes</taxon>
        <taxon>Sordariomycetidae</taxon>
        <taxon>Sordariales</taxon>
        <taxon>Diplogelasinosporaceae</taxon>
        <taxon>Diplogelasinospora</taxon>
    </lineage>
</organism>
<reference evidence="10" key="1">
    <citation type="journal article" date="2023" name="Mol. Phylogenet. Evol.">
        <title>Genome-scale phylogeny and comparative genomics of the fungal order Sordariales.</title>
        <authorList>
            <person name="Hensen N."/>
            <person name="Bonometti L."/>
            <person name="Westerberg I."/>
            <person name="Brannstrom I.O."/>
            <person name="Guillou S."/>
            <person name="Cros-Aarteil S."/>
            <person name="Calhoun S."/>
            <person name="Haridas S."/>
            <person name="Kuo A."/>
            <person name="Mondo S."/>
            <person name="Pangilinan J."/>
            <person name="Riley R."/>
            <person name="LaButti K."/>
            <person name="Andreopoulos B."/>
            <person name="Lipzen A."/>
            <person name="Chen C."/>
            <person name="Yan M."/>
            <person name="Daum C."/>
            <person name="Ng V."/>
            <person name="Clum A."/>
            <person name="Steindorff A."/>
            <person name="Ohm R.A."/>
            <person name="Martin F."/>
            <person name="Silar P."/>
            <person name="Natvig D.O."/>
            <person name="Lalanne C."/>
            <person name="Gautier V."/>
            <person name="Ament-Velasquez S.L."/>
            <person name="Kruys A."/>
            <person name="Hutchinson M.I."/>
            <person name="Powell A.J."/>
            <person name="Barry K."/>
            <person name="Miller A.N."/>
            <person name="Grigoriev I.V."/>
            <person name="Debuchy R."/>
            <person name="Gladieux P."/>
            <person name="Hiltunen Thoren M."/>
            <person name="Johannesson H."/>
        </authorList>
    </citation>
    <scope>NUCLEOTIDE SEQUENCE [LARGE SCALE GENOMIC DNA]</scope>
    <source>
        <strain evidence="10">CBS 340.73</strain>
    </source>
</reference>
<dbReference type="InterPro" id="IPR011701">
    <property type="entry name" value="MFS"/>
</dbReference>
<evidence type="ECO:0000256" key="6">
    <source>
        <dbReference type="SAM" id="MobiDB-lite"/>
    </source>
</evidence>
<keyword evidence="2" id="KW-0813">Transport</keyword>
<comment type="subcellular location">
    <subcellularLocation>
        <location evidence="1">Membrane</location>
        <topology evidence="1">Multi-pass membrane protein</topology>
    </subcellularLocation>
</comment>
<sequence length="553" mass="60063">MISDDALTPSESSASPSGSARQLPTTLADEKDAPGILAGPGALRTADDGPSDGNTSSDLETLARAPSGPPYSAFSKGTKRWIVTMVTFSSFVSPMTANIYFPALNPIAKDLGVSVNLINLTLTTYMILQGISPTIFGDFGDMAGRRPAFIISIVIYMFANLGLALQDNYAALLVLRMLQSAGSSGTLALGFAVVADVAVSGERGKYMGVVGAGINVGPALSPVLGGILAEYLGWRSIFWFCLIFTGTWLVPFVLTVPETCRKVVGNGSIPAQGWNMTLVDYIRSRRHPPTAEQKMAALKNKPKIKLPNPFHVLAVVFEKDLAMLLFYNTLLYLVFILITATLSTQLADIYHYNDLQVGLCYLPYGVGCCIAAIIQGYVLDWNYRRVAHSIGFTIDYRRGDDLSKFPIEKARIQPVAPIAAIGVLATICYGWVLQHETHLAGPLVLLFVIGLCVTGSFSILNTLIVDLYPEAPATAVAANNLVRCLFGAAGTALIESMLKTFGRGWTYTFWALVVVAFSPILYILTKWGPQWREERRLRKLKKLEEKARNAEKV</sequence>
<dbReference type="SUPFAM" id="SSF103473">
    <property type="entry name" value="MFS general substrate transporter"/>
    <property type="match status" value="1"/>
</dbReference>
<proteinExistence type="predicted"/>
<evidence type="ECO:0000256" key="5">
    <source>
        <dbReference type="ARBA" id="ARBA00023136"/>
    </source>
</evidence>
<feature type="transmembrane region" description="Helical" evidence="7">
    <location>
        <begin position="81"/>
        <end position="101"/>
    </location>
</feature>
<feature type="compositionally biased region" description="Low complexity" evidence="6">
    <location>
        <begin position="9"/>
        <end position="20"/>
    </location>
</feature>
<dbReference type="Proteomes" id="UP001303473">
    <property type="component" value="Unassembled WGS sequence"/>
</dbReference>
<evidence type="ECO:0000256" key="1">
    <source>
        <dbReference type="ARBA" id="ARBA00004141"/>
    </source>
</evidence>
<feature type="transmembrane region" description="Helical" evidence="7">
    <location>
        <begin position="177"/>
        <end position="199"/>
    </location>
</feature>
<keyword evidence="10" id="KW-1185">Reference proteome</keyword>
<evidence type="ECO:0000313" key="10">
    <source>
        <dbReference type="Proteomes" id="UP001303473"/>
    </source>
</evidence>
<dbReference type="AlphaFoldDB" id="A0AAN6NDV6"/>
<keyword evidence="5 7" id="KW-0472">Membrane</keyword>
<feature type="transmembrane region" description="Helical" evidence="7">
    <location>
        <begin position="237"/>
        <end position="256"/>
    </location>
</feature>
<keyword evidence="4 7" id="KW-1133">Transmembrane helix</keyword>
<dbReference type="PANTHER" id="PTHR23502">
    <property type="entry name" value="MAJOR FACILITATOR SUPERFAMILY"/>
    <property type="match status" value="1"/>
</dbReference>
<feature type="transmembrane region" description="Helical" evidence="7">
    <location>
        <begin position="321"/>
        <end position="341"/>
    </location>
</feature>
<dbReference type="InterPro" id="IPR020846">
    <property type="entry name" value="MFS_dom"/>
</dbReference>
<evidence type="ECO:0000256" key="4">
    <source>
        <dbReference type="ARBA" id="ARBA00022989"/>
    </source>
</evidence>
<dbReference type="GO" id="GO:0022857">
    <property type="term" value="F:transmembrane transporter activity"/>
    <property type="evidence" value="ECO:0007669"/>
    <property type="project" value="InterPro"/>
</dbReference>
<keyword evidence="3 7" id="KW-0812">Transmembrane</keyword>
<evidence type="ECO:0000256" key="7">
    <source>
        <dbReference type="SAM" id="Phobius"/>
    </source>
</evidence>
<dbReference type="EMBL" id="MU853767">
    <property type="protein sequence ID" value="KAK3943259.1"/>
    <property type="molecule type" value="Genomic_DNA"/>
</dbReference>
<dbReference type="CDD" id="cd17323">
    <property type="entry name" value="MFS_Tpo1_MDR_like"/>
    <property type="match status" value="1"/>
</dbReference>
<evidence type="ECO:0000313" key="9">
    <source>
        <dbReference type="EMBL" id="KAK3943259.1"/>
    </source>
</evidence>
<dbReference type="FunFam" id="1.20.1720.10:FF:000009">
    <property type="entry name" value="MFS multidrug transporter"/>
    <property type="match status" value="1"/>
</dbReference>
<name>A0AAN6NDV6_9PEZI</name>
<evidence type="ECO:0000259" key="8">
    <source>
        <dbReference type="PROSITE" id="PS50850"/>
    </source>
</evidence>
<comment type="caution">
    <text evidence="9">The sequence shown here is derived from an EMBL/GenBank/DDBJ whole genome shotgun (WGS) entry which is preliminary data.</text>
</comment>
<gene>
    <name evidence="9" type="ORF">QBC46DRAFT_377961</name>
</gene>
<feature type="transmembrane region" description="Helical" evidence="7">
    <location>
        <begin position="148"/>
        <end position="165"/>
    </location>
</feature>
<feature type="region of interest" description="Disordered" evidence="6">
    <location>
        <begin position="1"/>
        <end position="71"/>
    </location>
</feature>
<feature type="transmembrane region" description="Helical" evidence="7">
    <location>
        <begin position="444"/>
        <end position="468"/>
    </location>
</feature>
<protein>
    <submittedName>
        <fullName evidence="9">Transporter AQR1</fullName>
    </submittedName>
</protein>
<dbReference type="Pfam" id="PF07690">
    <property type="entry name" value="MFS_1"/>
    <property type="match status" value="1"/>
</dbReference>
<dbReference type="PANTHER" id="PTHR23502:SF51">
    <property type="entry name" value="QUINIDINE RESISTANCE PROTEIN 1-RELATED"/>
    <property type="match status" value="1"/>
</dbReference>
<dbReference type="InterPro" id="IPR036259">
    <property type="entry name" value="MFS_trans_sf"/>
</dbReference>
<feature type="transmembrane region" description="Helical" evidence="7">
    <location>
        <begin position="414"/>
        <end position="432"/>
    </location>
</feature>